<keyword evidence="4" id="KW-1133">Transmembrane helix</keyword>
<feature type="compositionally biased region" description="Polar residues" evidence="3">
    <location>
        <begin position="1002"/>
        <end position="1014"/>
    </location>
</feature>
<feature type="region of interest" description="Disordered" evidence="3">
    <location>
        <begin position="1"/>
        <end position="24"/>
    </location>
</feature>
<dbReference type="STRING" id="983506.L8X3M2"/>
<dbReference type="PANTHER" id="PTHR11845:SF13">
    <property type="entry name" value="5'-DEOXYNUCLEOTIDASE HDDC2"/>
    <property type="match status" value="1"/>
</dbReference>
<protein>
    <recommendedName>
        <fullName evidence="5">HD domain-containing protein</fullName>
    </recommendedName>
</protein>
<keyword evidence="4" id="KW-0472">Membrane</keyword>
<dbReference type="PANTHER" id="PTHR11845">
    <property type="entry name" value="5'-DEOXYNUCLEOTIDASE HDDC2"/>
    <property type="match status" value="1"/>
</dbReference>
<dbReference type="Pfam" id="PF13023">
    <property type="entry name" value="HD_3"/>
    <property type="match status" value="1"/>
</dbReference>
<dbReference type="SUPFAM" id="SSF109604">
    <property type="entry name" value="HD-domain/PDEase-like"/>
    <property type="match status" value="1"/>
</dbReference>
<accession>L8X3M2</accession>
<dbReference type="Gene3D" id="1.10.3210.10">
    <property type="entry name" value="Hypothetical protein af1432"/>
    <property type="match status" value="1"/>
</dbReference>
<evidence type="ECO:0000256" key="3">
    <source>
        <dbReference type="SAM" id="MobiDB-lite"/>
    </source>
</evidence>
<proteinExistence type="predicted"/>
<dbReference type="GO" id="GO:0005737">
    <property type="term" value="C:cytoplasm"/>
    <property type="evidence" value="ECO:0007669"/>
    <property type="project" value="TreeGrafter"/>
</dbReference>
<comment type="caution">
    <text evidence="6">The sequence shown here is derived from an EMBL/GenBank/DDBJ whole genome shotgun (WGS) entry which is preliminary data.</text>
</comment>
<dbReference type="OrthoDB" id="3187517at2759"/>
<feature type="region of interest" description="Disordered" evidence="3">
    <location>
        <begin position="753"/>
        <end position="787"/>
    </location>
</feature>
<evidence type="ECO:0000313" key="7">
    <source>
        <dbReference type="Proteomes" id="UP000011668"/>
    </source>
</evidence>
<feature type="region of interest" description="Disordered" evidence="3">
    <location>
        <begin position="630"/>
        <end position="720"/>
    </location>
</feature>
<gene>
    <name evidence="6" type="ORF">AG1IA_02319</name>
</gene>
<feature type="transmembrane region" description="Helical" evidence="4">
    <location>
        <begin position="349"/>
        <end position="377"/>
    </location>
</feature>
<feature type="transmembrane region" description="Helical" evidence="4">
    <location>
        <begin position="423"/>
        <end position="440"/>
    </location>
</feature>
<feature type="domain" description="HD" evidence="5">
    <location>
        <begin position="97"/>
        <end position="196"/>
    </location>
</feature>
<feature type="transmembrane region" description="Helical" evidence="4">
    <location>
        <begin position="389"/>
        <end position="411"/>
    </location>
</feature>
<feature type="compositionally biased region" description="Low complexity" evidence="3">
    <location>
        <begin position="709"/>
        <end position="720"/>
    </location>
</feature>
<sequence>MNNESQSSTGQPWERELPTKYTPTMDPATDRLAFFHIIERLKTQKRTGWVKSKVHILRHDQLHLLLKRIIEDTRTRKARFMRMIYVVSDGSTDSVLSIADHMHRMSILALSVRADCNNRCVMMAVVHDLAEAVVGDIAPWEGISKAEKIQRERQQEGMRSMLSDMLHDGPGAIRIKELWEEYEAQTTPESRFVKASEYERCFPDEPKKLQAFFDSSVPNIKHPEVSQWGQDLENERAQGSRTIARFINQISRLSVPADKSANNAHNDKYIPCIAQATDFHQRIEWYDESKDIPHGQFIKTHGCLNVWLPSGSTHLHPSACPPFPHLLPLPPLFQGTAGSRLKRAKFSTLSIIVLATTVLVSLCQGVLSLLSVANIIIANLPGSSATLPILIVATNAPMSIVIAVIMVLDYLMRSPLNVSNEAILYGALVVSAVATLFFTMDNSICKVRPRFDFWNTCGAHFAVVILLWTSTFLLVSYAICLAFIAKRYSQLHPLDKESVWNKKVKQVSWSRTSYSPQNLPGRRLQKRGPLDIESLRRVVADKDSRTLSRQMGYSYSSPLPATPSRPIGRPPGLDSPVGFAERMGYFRREAQGEYVPSTPTLRQEPSLGHPHRVPAQEVERGAVFRMQTPGVNGIRRPSFPDLPNPFPLPHASHGSTQPIQITVEPAPRSWTPSHSSANSNGSSPGFAGLGAGPEPEKGILRISPPAPLGSPRSRGTSSPRTELIQGARNSVFIHGQQRPSRVSAPFVPVNTPPLSLPRHSLQPIRPLNLPSSPRSNQPTDTQHLPSYPRKYSLPHSPLATAVPKIPAPAAYRSTSLSSSQIPSNAGHPYTSTTPVRPLIIKPTLTMLPPVALSPSTKQRVSNPAYPLPLPPLSTYPIKSVAGSVRPSTQELLKGDSSSFADGSVQRDMHGMKERPLSAVSTVSYYSTSSASHGPQPVREYLLSLASPSGTQMGDSATDESLQRSDSALSRRSSKSKKAPTVTRSSSRHGPAPQNLWGGTGNGPTRHSLASQFQRPQVRRVLDSGGQR</sequence>
<keyword evidence="2" id="KW-0378">Hydrolase</keyword>
<feature type="region of interest" description="Disordered" evidence="3">
    <location>
        <begin position="947"/>
        <end position="1027"/>
    </location>
</feature>
<dbReference type="InterPro" id="IPR039356">
    <property type="entry name" value="YfbR/HDDC2"/>
</dbReference>
<evidence type="ECO:0000256" key="2">
    <source>
        <dbReference type="ARBA" id="ARBA00022801"/>
    </source>
</evidence>
<evidence type="ECO:0000256" key="1">
    <source>
        <dbReference type="ARBA" id="ARBA00022723"/>
    </source>
</evidence>
<dbReference type="AlphaFoldDB" id="L8X3M2"/>
<dbReference type="EMBL" id="AFRT01000521">
    <property type="protein sequence ID" value="ELU43633.1"/>
    <property type="molecule type" value="Genomic_DNA"/>
</dbReference>
<name>L8X3M2_THACA</name>
<reference evidence="6 7" key="1">
    <citation type="journal article" date="2013" name="Nat. Commun.">
        <title>The evolution and pathogenic mechanisms of the rice sheath blight pathogen.</title>
        <authorList>
            <person name="Zheng A."/>
            <person name="Lin R."/>
            <person name="Xu L."/>
            <person name="Qin P."/>
            <person name="Tang C."/>
            <person name="Ai P."/>
            <person name="Zhang D."/>
            <person name="Liu Y."/>
            <person name="Sun Z."/>
            <person name="Feng H."/>
            <person name="Wang Y."/>
            <person name="Chen Y."/>
            <person name="Liang X."/>
            <person name="Fu R."/>
            <person name="Li Q."/>
            <person name="Zhang J."/>
            <person name="Yu X."/>
            <person name="Xie Z."/>
            <person name="Ding L."/>
            <person name="Guan P."/>
            <person name="Tang J."/>
            <person name="Liang Y."/>
            <person name="Wang S."/>
            <person name="Deng Q."/>
            <person name="Li S."/>
            <person name="Zhu J."/>
            <person name="Wang L."/>
            <person name="Liu H."/>
            <person name="Li P."/>
        </authorList>
    </citation>
    <scope>NUCLEOTIDE SEQUENCE [LARGE SCALE GENOMIC DNA]</scope>
    <source>
        <strain evidence="7">AG-1 IA</strain>
    </source>
</reference>
<feature type="transmembrane region" description="Helical" evidence="4">
    <location>
        <begin position="460"/>
        <end position="484"/>
    </location>
</feature>
<feature type="compositionally biased region" description="Polar residues" evidence="3">
    <location>
        <begin position="769"/>
        <end position="784"/>
    </location>
</feature>
<feature type="compositionally biased region" description="Low complexity" evidence="3">
    <location>
        <begin position="672"/>
        <end position="685"/>
    </location>
</feature>
<feature type="region of interest" description="Disordered" evidence="3">
    <location>
        <begin position="551"/>
        <end position="570"/>
    </location>
</feature>
<dbReference type="Proteomes" id="UP000011668">
    <property type="component" value="Unassembled WGS sequence"/>
</dbReference>
<evidence type="ECO:0000256" key="4">
    <source>
        <dbReference type="SAM" id="Phobius"/>
    </source>
</evidence>
<evidence type="ECO:0000313" key="6">
    <source>
        <dbReference type="EMBL" id="ELU43633.1"/>
    </source>
</evidence>
<keyword evidence="4" id="KW-0812">Transmembrane</keyword>
<keyword evidence="1" id="KW-0479">Metal-binding</keyword>
<organism evidence="6 7">
    <name type="scientific">Thanatephorus cucumeris (strain AG1-IA)</name>
    <name type="common">Rice sheath blight fungus</name>
    <name type="synonym">Rhizoctonia solani</name>
    <dbReference type="NCBI Taxonomy" id="983506"/>
    <lineage>
        <taxon>Eukaryota</taxon>
        <taxon>Fungi</taxon>
        <taxon>Dikarya</taxon>
        <taxon>Basidiomycota</taxon>
        <taxon>Agaricomycotina</taxon>
        <taxon>Agaricomycetes</taxon>
        <taxon>Cantharellales</taxon>
        <taxon>Ceratobasidiaceae</taxon>
        <taxon>Rhizoctonia</taxon>
        <taxon>Rhizoctonia solani AG-1</taxon>
    </lineage>
</organism>
<dbReference type="HOGENOM" id="CLU_294952_0_0_1"/>
<dbReference type="GO" id="GO:0002953">
    <property type="term" value="F:5'-deoxynucleotidase activity"/>
    <property type="evidence" value="ECO:0007669"/>
    <property type="project" value="InterPro"/>
</dbReference>
<keyword evidence="7" id="KW-1185">Reference proteome</keyword>
<evidence type="ECO:0000259" key="5">
    <source>
        <dbReference type="Pfam" id="PF13023"/>
    </source>
</evidence>
<dbReference type="InterPro" id="IPR006674">
    <property type="entry name" value="HD_domain"/>
</dbReference>
<feature type="compositionally biased region" description="Polar residues" evidence="3">
    <location>
        <begin position="1"/>
        <end position="11"/>
    </location>
</feature>
<dbReference type="GO" id="GO:0046872">
    <property type="term" value="F:metal ion binding"/>
    <property type="evidence" value="ECO:0007669"/>
    <property type="project" value="UniProtKB-KW"/>
</dbReference>